<protein>
    <submittedName>
        <fullName evidence="1">Uncharacterized protein</fullName>
    </submittedName>
</protein>
<comment type="caution">
    <text evidence="1">The sequence shown here is derived from an EMBL/GenBank/DDBJ whole genome shotgun (WGS) entry which is preliminary data.</text>
</comment>
<keyword evidence="2" id="KW-1185">Reference proteome</keyword>
<reference evidence="1" key="1">
    <citation type="submission" date="2022-06" db="EMBL/GenBank/DDBJ databases">
        <authorList>
            <person name="Lu C.-H."/>
        </authorList>
    </citation>
    <scope>NUCLEOTIDE SEQUENCE</scope>
    <source>
        <strain evidence="1">21MJYT02-11</strain>
    </source>
</reference>
<accession>A0ABT1AJ62</accession>
<reference evidence="1" key="2">
    <citation type="journal article" date="2023" name="Front. Microbiol.">
        <title>Ralstonia chuxiongensis sp. nov., Ralstonia mojiangensis sp. nov., and Ralstonia soli sp. nov., isolated from tobacco fields, are three novel species in the family Burkholderiaceae.</title>
        <authorList>
            <person name="Lu C.H."/>
            <person name="Zhang Y.Y."/>
            <person name="Jiang N."/>
            <person name="Chen W."/>
            <person name="Shao X."/>
            <person name="Zhao Z.M."/>
            <person name="Lu W.L."/>
            <person name="Hu X."/>
            <person name="Xi Y.X."/>
            <person name="Zou S.Y."/>
            <person name="Wei Q.J."/>
            <person name="Lin Z.L."/>
            <person name="Gong L."/>
            <person name="Gai X.T."/>
            <person name="Zhang L.Q."/>
            <person name="Li J.Y."/>
            <person name="Jin Y."/>
            <person name="Xia Z.Y."/>
        </authorList>
    </citation>
    <scope>NUCLEOTIDE SEQUENCE</scope>
    <source>
        <strain evidence="1">21MJYT02-11</strain>
    </source>
</reference>
<gene>
    <name evidence="1" type="ORF">NG900_09455</name>
</gene>
<dbReference type="EMBL" id="JAMXHT010000003">
    <property type="protein sequence ID" value="MCO5398421.1"/>
    <property type="molecule type" value="Genomic_DNA"/>
</dbReference>
<organism evidence="1 2">
    <name type="scientific">Ralstonia soli</name>
    <dbReference type="NCBI Taxonomy" id="2953896"/>
    <lineage>
        <taxon>Bacteria</taxon>
        <taxon>Pseudomonadati</taxon>
        <taxon>Pseudomonadota</taxon>
        <taxon>Betaproteobacteria</taxon>
        <taxon>Burkholderiales</taxon>
        <taxon>Burkholderiaceae</taxon>
        <taxon>Ralstonia</taxon>
    </lineage>
</organism>
<evidence type="ECO:0000313" key="2">
    <source>
        <dbReference type="Proteomes" id="UP001162811"/>
    </source>
</evidence>
<sequence length="97" mass="11522">MSKPIRERFPALSLAELHQLAELNRDNETVTRLLWEIRALHDVAYYAWRLEAEHYFVYPDNPKGAALFALRRALQQERWLSEMIAKMQVETPLGDRR</sequence>
<evidence type="ECO:0000313" key="1">
    <source>
        <dbReference type="EMBL" id="MCO5398421.1"/>
    </source>
</evidence>
<dbReference type="RefSeq" id="WP_252679574.1">
    <property type="nucleotide sequence ID" value="NZ_JAMXHT010000003.1"/>
</dbReference>
<proteinExistence type="predicted"/>
<dbReference type="Proteomes" id="UP001162811">
    <property type="component" value="Unassembled WGS sequence"/>
</dbReference>
<name>A0ABT1AJ62_9RALS</name>